<accession>A0AAP0CKH0</accession>
<evidence type="ECO:0000256" key="1">
    <source>
        <dbReference type="SAM" id="MobiDB-lite"/>
    </source>
</evidence>
<evidence type="ECO:0000313" key="3">
    <source>
        <dbReference type="Proteomes" id="UP001408789"/>
    </source>
</evidence>
<feature type="region of interest" description="Disordered" evidence="1">
    <location>
        <begin position="205"/>
        <end position="288"/>
    </location>
</feature>
<proteinExistence type="predicted"/>
<sequence>MGDTNENTNTVAKQNLHPVYTVTNIQHKVRILDGTKVSYSSWVKLFQLHARGYDVLSHIDGTPAPASTDSSYQDWLKIDSIVLQWIYGTLSDDLLVRVLETESIALQAWNRIKTIFLNNKGSRAAALEQEFTNLRLRSMPSLESYCQKLKELSDQLSDVDSPVTDQRLVLQLVRGLPAEFDTVASYINQTLPTWDTACSMLQLEHHRQSARENPQISTPVVAHVDAPPPNRRPNSGRGGGRGGSRRNNFEQRTRGAGQPSQMQWNGTPNHGQAPRWNTSSSKFPAAPSRNAPFWFNGWQGPPPPCPYPAQQGWVYPWNTNAPGAGSSTVGPSKQTRKSAQAHLTDLDALDPNAISSAFSAMATTDVQDGEWLMDTGATSHVTGDPGFEGWEDYNEA</sequence>
<organism evidence="2 3">
    <name type="scientific">Deinandra increscens subsp. villosa</name>
    <dbReference type="NCBI Taxonomy" id="3103831"/>
    <lineage>
        <taxon>Eukaryota</taxon>
        <taxon>Viridiplantae</taxon>
        <taxon>Streptophyta</taxon>
        <taxon>Embryophyta</taxon>
        <taxon>Tracheophyta</taxon>
        <taxon>Spermatophyta</taxon>
        <taxon>Magnoliopsida</taxon>
        <taxon>eudicotyledons</taxon>
        <taxon>Gunneridae</taxon>
        <taxon>Pentapetalae</taxon>
        <taxon>asterids</taxon>
        <taxon>campanulids</taxon>
        <taxon>Asterales</taxon>
        <taxon>Asteraceae</taxon>
        <taxon>Asteroideae</taxon>
        <taxon>Heliantheae alliance</taxon>
        <taxon>Madieae</taxon>
        <taxon>Madiinae</taxon>
        <taxon>Deinandra</taxon>
    </lineage>
</organism>
<dbReference type="PANTHER" id="PTHR47481:SF40">
    <property type="entry name" value="RETROTRANSPOSON GAG DOMAIN-CONTAINING PROTEIN"/>
    <property type="match status" value="1"/>
</dbReference>
<dbReference type="Pfam" id="PF14223">
    <property type="entry name" value="Retrotran_gag_2"/>
    <property type="match status" value="1"/>
</dbReference>
<reference evidence="2 3" key="1">
    <citation type="submission" date="2024-04" db="EMBL/GenBank/DDBJ databases">
        <title>The reference genome of an endangered Asteraceae, Deinandra increscens subsp. villosa, native to the Central Coast of California.</title>
        <authorList>
            <person name="Guilliams M."/>
            <person name="Hasenstab-Lehman K."/>
            <person name="Meyer R."/>
            <person name="Mcevoy S."/>
        </authorList>
    </citation>
    <scope>NUCLEOTIDE SEQUENCE [LARGE SCALE GENOMIC DNA]</scope>
    <source>
        <tissue evidence="2">Leaf</tissue>
    </source>
</reference>
<dbReference type="EMBL" id="JBCNJP010000023">
    <property type="protein sequence ID" value="KAK9057636.1"/>
    <property type="molecule type" value="Genomic_DNA"/>
</dbReference>
<gene>
    <name evidence="2" type="ORF">SSX86_022472</name>
</gene>
<name>A0AAP0CKH0_9ASTR</name>
<feature type="compositionally biased region" description="Polar residues" evidence="1">
    <location>
        <begin position="258"/>
        <end position="282"/>
    </location>
</feature>
<dbReference type="AlphaFoldDB" id="A0AAP0CKH0"/>
<dbReference type="PANTHER" id="PTHR47481">
    <property type="match status" value="1"/>
</dbReference>
<dbReference type="Proteomes" id="UP001408789">
    <property type="component" value="Unassembled WGS sequence"/>
</dbReference>
<keyword evidence="3" id="KW-1185">Reference proteome</keyword>
<evidence type="ECO:0008006" key="4">
    <source>
        <dbReference type="Google" id="ProtNLM"/>
    </source>
</evidence>
<evidence type="ECO:0000313" key="2">
    <source>
        <dbReference type="EMBL" id="KAK9057636.1"/>
    </source>
</evidence>
<comment type="caution">
    <text evidence="2">The sequence shown here is derived from an EMBL/GenBank/DDBJ whole genome shotgun (WGS) entry which is preliminary data.</text>
</comment>
<protein>
    <recommendedName>
        <fullName evidence="4">Gag protein</fullName>
    </recommendedName>
</protein>